<keyword evidence="2" id="KW-1185">Reference proteome</keyword>
<sequence>MNYLRLNAEDLFHLETSGCLYSREIINPVSAQARCLGEQFHLIMQQSLMDITIDSLLDNHPQLKQWFSQLQLLAPEIWSQETNTWKTHSHRSEYFYDNVILVSNFDLLIYGYEQLEVVNWTTDTQFNLTQEDWYWRTQLDLFLMAQTDTYYPEQIRLTYWLLNYPTHPIKISIHYSSQALLAFKTQLAQTLSKLSVVLSEVSVASGNNGNNQHDQNPLSTLTLGDCTQPQLCPKEIAVPKPVPEASATGEDPLNQFLSGKLSLKEYIDSVPEVEL</sequence>
<reference evidence="1" key="1">
    <citation type="journal article" date="2015" name="ISME J.">
        <title>Draft Genome Sequence of Streptomyces incarnatus NRRL8089, which Produces the Nucleoside Antibiotic Sinefungin.</title>
        <authorList>
            <person name="Oshima K."/>
            <person name="Hattori M."/>
            <person name="Shimizu H."/>
            <person name="Fukuda K."/>
            <person name="Nemoto M."/>
            <person name="Inagaki K."/>
            <person name="Tamura T."/>
        </authorList>
    </citation>
    <scope>NUCLEOTIDE SEQUENCE</scope>
    <source>
        <strain evidence="1">FACHB-1375</strain>
    </source>
</reference>
<evidence type="ECO:0008006" key="3">
    <source>
        <dbReference type="Google" id="ProtNLM"/>
    </source>
</evidence>
<dbReference type="EMBL" id="JACJPW010000007">
    <property type="protein sequence ID" value="MBD2180323.1"/>
    <property type="molecule type" value="Genomic_DNA"/>
</dbReference>
<gene>
    <name evidence="1" type="ORF">H6G03_04225</name>
</gene>
<comment type="caution">
    <text evidence="1">The sequence shown here is derived from an EMBL/GenBank/DDBJ whole genome shotgun (WGS) entry which is preliminary data.</text>
</comment>
<dbReference type="RefSeq" id="WP_190462400.1">
    <property type="nucleotide sequence ID" value="NZ_JACJPW010000007.1"/>
</dbReference>
<accession>A0A926ZEQ2</accession>
<evidence type="ECO:0000313" key="1">
    <source>
        <dbReference type="EMBL" id="MBD2180323.1"/>
    </source>
</evidence>
<dbReference type="AlphaFoldDB" id="A0A926ZEQ2"/>
<dbReference type="Proteomes" id="UP000641646">
    <property type="component" value="Unassembled WGS sequence"/>
</dbReference>
<organism evidence="1 2">
    <name type="scientific">Aerosakkonema funiforme FACHB-1375</name>
    <dbReference type="NCBI Taxonomy" id="2949571"/>
    <lineage>
        <taxon>Bacteria</taxon>
        <taxon>Bacillati</taxon>
        <taxon>Cyanobacteriota</taxon>
        <taxon>Cyanophyceae</taxon>
        <taxon>Oscillatoriophycideae</taxon>
        <taxon>Aerosakkonematales</taxon>
        <taxon>Aerosakkonemataceae</taxon>
        <taxon>Aerosakkonema</taxon>
    </lineage>
</organism>
<protein>
    <recommendedName>
        <fullName evidence="3">PD-(D/E)XK nuclease family protein</fullName>
    </recommendedName>
</protein>
<evidence type="ECO:0000313" key="2">
    <source>
        <dbReference type="Proteomes" id="UP000641646"/>
    </source>
</evidence>
<proteinExistence type="predicted"/>
<name>A0A926ZEQ2_9CYAN</name>
<reference evidence="1" key="2">
    <citation type="submission" date="2020-08" db="EMBL/GenBank/DDBJ databases">
        <authorList>
            <person name="Chen M."/>
            <person name="Teng W."/>
            <person name="Zhao L."/>
            <person name="Hu C."/>
            <person name="Zhou Y."/>
            <person name="Han B."/>
            <person name="Song L."/>
            <person name="Shu W."/>
        </authorList>
    </citation>
    <scope>NUCLEOTIDE SEQUENCE</scope>
    <source>
        <strain evidence="1">FACHB-1375</strain>
    </source>
</reference>